<proteinExistence type="predicted"/>
<keyword evidence="2" id="KW-0472">Membrane</keyword>
<dbReference type="Proteomes" id="UP000605846">
    <property type="component" value="Unassembled WGS sequence"/>
</dbReference>
<reference evidence="3" key="1">
    <citation type="submission" date="2020-01" db="EMBL/GenBank/DDBJ databases">
        <title>Genome Sequencing of Three Apophysomyces-Like Fungal Strains Confirms a Novel Fungal Genus in the Mucoromycota with divergent Burkholderia-like Endosymbiotic Bacteria.</title>
        <authorList>
            <person name="Stajich J.E."/>
            <person name="Macias A.M."/>
            <person name="Carter-House D."/>
            <person name="Lovett B."/>
            <person name="Kasson L.R."/>
            <person name="Berry K."/>
            <person name="Grigoriev I."/>
            <person name="Chang Y."/>
            <person name="Spatafora J."/>
            <person name="Kasson M.T."/>
        </authorList>
    </citation>
    <scope>NUCLEOTIDE SEQUENCE</scope>
    <source>
        <strain evidence="3">NRRL A-21654</strain>
    </source>
</reference>
<comment type="caution">
    <text evidence="3">The sequence shown here is derived from an EMBL/GenBank/DDBJ whole genome shotgun (WGS) entry which is preliminary data.</text>
</comment>
<dbReference type="AlphaFoldDB" id="A0A8H7BKC6"/>
<accession>A0A8H7BKC6</accession>
<organism evidence="3 4">
    <name type="scientific">Apophysomyces ossiformis</name>
    <dbReference type="NCBI Taxonomy" id="679940"/>
    <lineage>
        <taxon>Eukaryota</taxon>
        <taxon>Fungi</taxon>
        <taxon>Fungi incertae sedis</taxon>
        <taxon>Mucoromycota</taxon>
        <taxon>Mucoromycotina</taxon>
        <taxon>Mucoromycetes</taxon>
        <taxon>Mucorales</taxon>
        <taxon>Mucorineae</taxon>
        <taxon>Mucoraceae</taxon>
        <taxon>Apophysomyces</taxon>
    </lineage>
</organism>
<evidence type="ECO:0000256" key="1">
    <source>
        <dbReference type="SAM" id="MobiDB-lite"/>
    </source>
</evidence>
<protein>
    <submittedName>
        <fullName evidence="3">Uncharacterized protein</fullName>
    </submittedName>
</protein>
<dbReference type="EMBL" id="JABAYA010000175">
    <property type="protein sequence ID" value="KAF7722829.1"/>
    <property type="molecule type" value="Genomic_DNA"/>
</dbReference>
<gene>
    <name evidence="3" type="ORF">EC973_002674</name>
</gene>
<dbReference type="OrthoDB" id="2259713at2759"/>
<keyword evidence="2" id="KW-1133">Transmembrane helix</keyword>
<name>A0A8H7BKC6_9FUNG</name>
<feature type="transmembrane region" description="Helical" evidence="2">
    <location>
        <begin position="40"/>
        <end position="56"/>
    </location>
</feature>
<evidence type="ECO:0000313" key="3">
    <source>
        <dbReference type="EMBL" id="KAF7722829.1"/>
    </source>
</evidence>
<keyword evidence="2" id="KW-0812">Transmembrane</keyword>
<evidence type="ECO:0000313" key="4">
    <source>
        <dbReference type="Proteomes" id="UP000605846"/>
    </source>
</evidence>
<keyword evidence="4" id="KW-1185">Reference proteome</keyword>
<sequence>MYATRAFSPRAIRSFSGRRLYATDGPGSGPTTRGPKNNNNLILGLIAASAVGYYFYRRQRGPSDKMNDAYGQAKQAVQGKVDEVKGATQEKLEQAGSNAESLRKQGMDAVKDKGQEIGDKVKDVSK</sequence>
<feature type="compositionally biased region" description="Basic and acidic residues" evidence="1">
    <location>
        <begin position="101"/>
        <end position="126"/>
    </location>
</feature>
<evidence type="ECO:0000256" key="2">
    <source>
        <dbReference type="SAM" id="Phobius"/>
    </source>
</evidence>
<feature type="region of interest" description="Disordered" evidence="1">
    <location>
        <begin position="90"/>
        <end position="126"/>
    </location>
</feature>